<evidence type="ECO:0000256" key="6">
    <source>
        <dbReference type="ARBA" id="ARBA00022968"/>
    </source>
</evidence>
<keyword evidence="10" id="KW-0443">Lipid metabolism</keyword>
<keyword evidence="9" id="KW-0333">Golgi apparatus</keyword>
<keyword evidence="4" id="KW-0808">Transferase</keyword>
<reference evidence="16 17" key="1">
    <citation type="journal article" date="2018" name="Nat. Ecol. Evol.">
        <title>Shark genomes provide insights into elasmobranch evolution and the origin of vertebrates.</title>
        <authorList>
            <person name="Hara Y"/>
            <person name="Yamaguchi K"/>
            <person name="Onimaru K"/>
            <person name="Kadota M"/>
            <person name="Koyanagi M"/>
            <person name="Keeley SD"/>
            <person name="Tatsumi K"/>
            <person name="Tanaka K"/>
            <person name="Motone F"/>
            <person name="Kageyama Y"/>
            <person name="Nozu R"/>
            <person name="Adachi N"/>
            <person name="Nishimura O"/>
            <person name="Nakagawa R"/>
            <person name="Tanegashima C"/>
            <person name="Kiyatake I"/>
            <person name="Matsumoto R"/>
            <person name="Murakumo K"/>
            <person name="Nishida K"/>
            <person name="Terakita A"/>
            <person name="Kuratani S"/>
            <person name="Sato K"/>
            <person name="Hyodo S Kuraku.S."/>
        </authorList>
    </citation>
    <scope>NUCLEOTIDE SEQUENCE [LARGE SCALE GENOMIC DNA]</scope>
</reference>
<protein>
    <submittedName>
        <fullName evidence="16">Uncharacterized protein</fullName>
    </submittedName>
</protein>
<name>A0A401TPE9_CHIPU</name>
<dbReference type="GO" id="GO:0001574">
    <property type="term" value="P:ganglioside biosynthetic process"/>
    <property type="evidence" value="ECO:0007669"/>
    <property type="project" value="TreeGrafter"/>
</dbReference>
<keyword evidence="12" id="KW-1015">Disulfide bond</keyword>
<dbReference type="Proteomes" id="UP000287033">
    <property type="component" value="Unassembled WGS sequence"/>
</dbReference>
<evidence type="ECO:0000256" key="14">
    <source>
        <dbReference type="ARBA" id="ARBA00043744"/>
    </source>
</evidence>
<dbReference type="InterPro" id="IPR001675">
    <property type="entry name" value="Glyco_trans_29"/>
</dbReference>
<comment type="catalytic activity">
    <reaction evidence="14">
        <text>a ganglioside GM1b (d18:1(4E)) + CMP-N-acetyl-beta-neuraminate = a ganglioside GD1alpha (d18:1(4E)) + CMP + H(+)</text>
        <dbReference type="Rhea" id="RHEA:41968"/>
        <dbReference type="ChEBI" id="CHEBI:15378"/>
        <dbReference type="ChEBI" id="CHEBI:57812"/>
        <dbReference type="ChEBI" id="CHEBI:60377"/>
        <dbReference type="ChEBI" id="CHEBI:78568"/>
        <dbReference type="ChEBI" id="CHEBI:78569"/>
    </reaction>
    <physiologicalReaction direction="left-to-right" evidence="14">
        <dbReference type="Rhea" id="RHEA:41969"/>
    </physiologicalReaction>
</comment>
<keyword evidence="3" id="KW-0328">Glycosyltransferase</keyword>
<dbReference type="Pfam" id="PF00777">
    <property type="entry name" value="Glyco_transf_29"/>
    <property type="match status" value="1"/>
</dbReference>
<keyword evidence="11" id="KW-0472">Membrane</keyword>
<comment type="subcellular location">
    <subcellularLocation>
        <location evidence="1">Golgi apparatus membrane</location>
        <topology evidence="1">Single-pass type II membrane protein</topology>
    </subcellularLocation>
</comment>
<dbReference type="OMA" id="IVATEMC"/>
<accession>A0A401TPE9</accession>
<keyword evidence="6" id="KW-0735">Signal-anchor</keyword>
<evidence type="ECO:0000256" key="1">
    <source>
        <dbReference type="ARBA" id="ARBA00004323"/>
    </source>
</evidence>
<feature type="region of interest" description="Disordered" evidence="15">
    <location>
        <begin position="162"/>
        <end position="183"/>
    </location>
</feature>
<dbReference type="EMBL" id="BEZZ01131838">
    <property type="protein sequence ID" value="GCC44527.1"/>
    <property type="molecule type" value="Genomic_DNA"/>
</dbReference>
<keyword evidence="17" id="KW-1185">Reference proteome</keyword>
<organism evidence="16 17">
    <name type="scientific">Chiloscyllium punctatum</name>
    <name type="common">Brownbanded bambooshark</name>
    <name type="synonym">Hemiscyllium punctatum</name>
    <dbReference type="NCBI Taxonomy" id="137246"/>
    <lineage>
        <taxon>Eukaryota</taxon>
        <taxon>Metazoa</taxon>
        <taxon>Chordata</taxon>
        <taxon>Craniata</taxon>
        <taxon>Vertebrata</taxon>
        <taxon>Chondrichthyes</taxon>
        <taxon>Elasmobranchii</taxon>
        <taxon>Galeomorphii</taxon>
        <taxon>Galeoidea</taxon>
        <taxon>Orectolobiformes</taxon>
        <taxon>Hemiscylliidae</taxon>
        <taxon>Chiloscyllium</taxon>
    </lineage>
</organism>
<dbReference type="AlphaFoldDB" id="A0A401TPE9"/>
<comment type="caution">
    <text evidence="16">The sequence shown here is derived from an EMBL/GenBank/DDBJ whole genome shotgun (WGS) entry which is preliminary data.</text>
</comment>
<evidence type="ECO:0000256" key="15">
    <source>
        <dbReference type="SAM" id="MobiDB-lite"/>
    </source>
</evidence>
<evidence type="ECO:0000256" key="11">
    <source>
        <dbReference type="ARBA" id="ARBA00023136"/>
    </source>
</evidence>
<dbReference type="Gene3D" id="3.90.1480.20">
    <property type="entry name" value="Glycosyl transferase family 29"/>
    <property type="match status" value="1"/>
</dbReference>
<evidence type="ECO:0000256" key="8">
    <source>
        <dbReference type="ARBA" id="ARBA00022989"/>
    </source>
</evidence>
<evidence type="ECO:0000256" key="3">
    <source>
        <dbReference type="ARBA" id="ARBA00022676"/>
    </source>
</evidence>
<evidence type="ECO:0000256" key="5">
    <source>
        <dbReference type="ARBA" id="ARBA00022692"/>
    </source>
</evidence>
<evidence type="ECO:0000313" key="17">
    <source>
        <dbReference type="Proteomes" id="UP000287033"/>
    </source>
</evidence>
<evidence type="ECO:0000256" key="9">
    <source>
        <dbReference type="ARBA" id="ARBA00023034"/>
    </source>
</evidence>
<dbReference type="OrthoDB" id="10264956at2759"/>
<dbReference type="PANTHER" id="PTHR45906:SF2">
    <property type="entry name" value="ALPHA-N-ACETYLGALACTOSAMINIDE ALPHA-2,6-SIALYLTRANSFERASE 3"/>
    <property type="match status" value="1"/>
</dbReference>
<dbReference type="PANTHER" id="PTHR45906">
    <property type="entry name" value="ALPHA-N-ACETYL-NEURAMINYL-2,3-BETA-GALACTOSYL-1, 3-N-ACETYL-GALACTOSAMINIDE ALPHA-2,6-SIALYLTRANSFERASE-LIKE"/>
    <property type="match status" value="1"/>
</dbReference>
<dbReference type="InterPro" id="IPR038578">
    <property type="entry name" value="GT29-like_sf"/>
</dbReference>
<proteinExistence type="inferred from homology"/>
<evidence type="ECO:0000256" key="12">
    <source>
        <dbReference type="ARBA" id="ARBA00023157"/>
    </source>
</evidence>
<evidence type="ECO:0000256" key="7">
    <source>
        <dbReference type="ARBA" id="ARBA00022981"/>
    </source>
</evidence>
<dbReference type="GO" id="GO:0000139">
    <property type="term" value="C:Golgi membrane"/>
    <property type="evidence" value="ECO:0007669"/>
    <property type="project" value="UniProtKB-SubCell"/>
</dbReference>
<keyword evidence="7" id="KW-0730">Sialic acid</keyword>
<keyword evidence="8" id="KW-1133">Transmembrane helix</keyword>
<sequence length="183" mass="20603">MLGMGLGPVIDRSECVWRMNNAPTEGYESDVGSKTTVRVVSHTSAPWLLREETLSSQHNSTIYILWGPYRNMRRDGKGIVYNLLRTVQSRFPTARLYTVTEEQMRYCDLAFKKETGKDRVLSGSYLSTGWFTFIVAMEACRSIQVFGMINASFCRYGAIPQQPGRKHTPPTQPPPPSCQRGAG</sequence>
<comment type="similarity">
    <text evidence="2">Belongs to the glycosyltransferase 29 family.</text>
</comment>
<evidence type="ECO:0000256" key="2">
    <source>
        <dbReference type="ARBA" id="ARBA00006003"/>
    </source>
</evidence>
<dbReference type="STRING" id="137246.A0A401TPE9"/>
<evidence type="ECO:0000313" key="16">
    <source>
        <dbReference type="EMBL" id="GCC44527.1"/>
    </source>
</evidence>
<dbReference type="GO" id="GO:0001665">
    <property type="term" value="F:alpha-N-acetylgalactosaminide alpha-2,6-sialyltransferase activity"/>
    <property type="evidence" value="ECO:0007669"/>
    <property type="project" value="TreeGrafter"/>
</dbReference>
<keyword evidence="5" id="KW-0812">Transmembrane</keyword>
<evidence type="ECO:0000256" key="4">
    <source>
        <dbReference type="ARBA" id="ARBA00022679"/>
    </source>
</evidence>
<evidence type="ECO:0000256" key="13">
    <source>
        <dbReference type="ARBA" id="ARBA00023180"/>
    </source>
</evidence>
<gene>
    <name evidence="16" type="ORF">chiPu_0028453</name>
</gene>
<evidence type="ECO:0000256" key="10">
    <source>
        <dbReference type="ARBA" id="ARBA00023098"/>
    </source>
</evidence>
<dbReference type="GO" id="GO:0009311">
    <property type="term" value="P:oligosaccharide metabolic process"/>
    <property type="evidence" value="ECO:0007669"/>
    <property type="project" value="TreeGrafter"/>
</dbReference>
<keyword evidence="13" id="KW-0325">Glycoprotein</keyword>